<evidence type="ECO:0000313" key="6">
    <source>
        <dbReference type="Proteomes" id="UP001054889"/>
    </source>
</evidence>
<feature type="domain" description="Wall-associated receptor kinase galacturonan-binding" evidence="4">
    <location>
        <begin position="42"/>
        <end position="101"/>
    </location>
</feature>
<dbReference type="PANTHER" id="PTHR33491">
    <property type="entry name" value="OSJNBA0016N04.9 PROTEIN"/>
    <property type="match status" value="1"/>
</dbReference>
<gene>
    <name evidence="5" type="primary">gb14124</name>
    <name evidence="5" type="ORF">PR202_gb14124</name>
</gene>
<organism evidence="5 6">
    <name type="scientific">Eleusine coracana subsp. coracana</name>
    <dbReference type="NCBI Taxonomy" id="191504"/>
    <lineage>
        <taxon>Eukaryota</taxon>
        <taxon>Viridiplantae</taxon>
        <taxon>Streptophyta</taxon>
        <taxon>Embryophyta</taxon>
        <taxon>Tracheophyta</taxon>
        <taxon>Spermatophyta</taxon>
        <taxon>Magnoliopsida</taxon>
        <taxon>Liliopsida</taxon>
        <taxon>Poales</taxon>
        <taxon>Poaceae</taxon>
        <taxon>PACMAD clade</taxon>
        <taxon>Chloridoideae</taxon>
        <taxon>Cynodonteae</taxon>
        <taxon>Eleusininae</taxon>
        <taxon>Eleusine</taxon>
    </lineage>
</organism>
<accession>A0AAV5EUD6</accession>
<dbReference type="Pfam" id="PF13947">
    <property type="entry name" value="GUB_WAK_bind"/>
    <property type="match status" value="1"/>
</dbReference>
<dbReference type="InterPro" id="IPR025287">
    <property type="entry name" value="WAK_GUB"/>
</dbReference>
<dbReference type="GO" id="GO:0030247">
    <property type="term" value="F:polysaccharide binding"/>
    <property type="evidence" value="ECO:0007669"/>
    <property type="project" value="InterPro"/>
</dbReference>
<keyword evidence="2 3" id="KW-0732">Signal</keyword>
<feature type="chain" id="PRO_5043506787" description="Wall-associated receptor kinase galacturonan-binding domain-containing protein" evidence="3">
    <location>
        <begin position="33"/>
        <end position="111"/>
    </location>
</feature>
<evidence type="ECO:0000256" key="2">
    <source>
        <dbReference type="ARBA" id="ARBA00022729"/>
    </source>
</evidence>
<dbReference type="EMBL" id="BQKI01000079">
    <property type="protein sequence ID" value="GJN26211.1"/>
    <property type="molecule type" value="Genomic_DNA"/>
</dbReference>
<feature type="signal peptide" evidence="3">
    <location>
        <begin position="1"/>
        <end position="32"/>
    </location>
</feature>
<proteinExistence type="predicted"/>
<dbReference type="Proteomes" id="UP001054889">
    <property type="component" value="Unassembled WGS sequence"/>
</dbReference>
<dbReference type="GO" id="GO:0016020">
    <property type="term" value="C:membrane"/>
    <property type="evidence" value="ECO:0007669"/>
    <property type="project" value="UniProtKB-SubCell"/>
</dbReference>
<comment type="caution">
    <text evidence="5">The sequence shown here is derived from an EMBL/GenBank/DDBJ whole genome shotgun (WGS) entry which is preliminary data.</text>
</comment>
<evidence type="ECO:0000256" key="1">
    <source>
        <dbReference type="ARBA" id="ARBA00004167"/>
    </source>
</evidence>
<name>A0AAV5EUD6_ELECO</name>
<reference evidence="5" key="2">
    <citation type="submission" date="2021-12" db="EMBL/GenBank/DDBJ databases">
        <title>Resequencing data analysis of finger millet.</title>
        <authorList>
            <person name="Hatakeyama M."/>
            <person name="Aluri S."/>
            <person name="Balachadran M.T."/>
            <person name="Sivarajan S.R."/>
            <person name="Poveda L."/>
            <person name="Shimizu-Inatsugi R."/>
            <person name="Schlapbach R."/>
            <person name="Sreeman S.M."/>
            <person name="Shimizu K.K."/>
        </authorList>
    </citation>
    <scope>NUCLEOTIDE SEQUENCE</scope>
</reference>
<protein>
    <recommendedName>
        <fullName evidence="4">Wall-associated receptor kinase galacturonan-binding domain-containing protein</fullName>
    </recommendedName>
</protein>
<sequence>MVFFSSGCVDTIASIGGTLCLQLLLLVRAAIAAAPPMALPGCPEWCGNITVPYPFGTHQGCFREGFNLTCVETPGQPAKLLVGNGSVEVLSIALLDGTVRIRSKMLRSVPD</sequence>
<evidence type="ECO:0000259" key="4">
    <source>
        <dbReference type="Pfam" id="PF13947"/>
    </source>
</evidence>
<reference evidence="5" key="1">
    <citation type="journal article" date="2018" name="DNA Res.">
        <title>Multiple hybrid de novo genome assembly of finger millet, an orphan allotetraploid crop.</title>
        <authorList>
            <person name="Hatakeyama M."/>
            <person name="Aluri S."/>
            <person name="Balachadran M.T."/>
            <person name="Sivarajan S.R."/>
            <person name="Patrignani A."/>
            <person name="Gruter S."/>
            <person name="Poveda L."/>
            <person name="Shimizu-Inatsugi R."/>
            <person name="Baeten J."/>
            <person name="Francoijs K.J."/>
            <person name="Nataraja K.N."/>
            <person name="Reddy Y.A.N."/>
            <person name="Phadnis S."/>
            <person name="Ravikumar R.L."/>
            <person name="Schlapbach R."/>
            <person name="Sreeman S.M."/>
            <person name="Shimizu K.K."/>
        </authorList>
    </citation>
    <scope>NUCLEOTIDE SEQUENCE</scope>
</reference>
<comment type="subcellular location">
    <subcellularLocation>
        <location evidence="1">Membrane</location>
        <topology evidence="1">Single-pass membrane protein</topology>
    </subcellularLocation>
</comment>
<evidence type="ECO:0000256" key="3">
    <source>
        <dbReference type="SAM" id="SignalP"/>
    </source>
</evidence>
<keyword evidence="6" id="KW-1185">Reference proteome</keyword>
<evidence type="ECO:0000313" key="5">
    <source>
        <dbReference type="EMBL" id="GJN26211.1"/>
    </source>
</evidence>
<dbReference type="AlphaFoldDB" id="A0AAV5EUD6"/>